<feature type="region of interest" description="Disordered" evidence="1">
    <location>
        <begin position="62"/>
        <end position="98"/>
    </location>
</feature>
<feature type="compositionally biased region" description="Low complexity" evidence="1">
    <location>
        <begin position="67"/>
        <end position="77"/>
    </location>
</feature>
<dbReference type="AlphaFoldDB" id="A0A059ZW19"/>
<dbReference type="HOGENOM" id="CLU_023034_0_2_6"/>
<dbReference type="KEGG" id="acz:Acaty_c1617"/>
<proteinExistence type="predicted"/>
<dbReference type="InterPro" id="IPR039552">
    <property type="entry name" value="IS66_C"/>
</dbReference>
<dbReference type="InterPro" id="IPR052344">
    <property type="entry name" value="Transposase-related"/>
</dbReference>
<sequence length="520" mass="59435">MQLSDCTAKNTFSPGGDPTAVIQALRAEIASLKQQLDWFKRQLFGRKSEKRILEHPNQLDLSTLLGDAPPAADPTPTEEISYRRRKPKQRNADDVTDAGLRFGPDVPVEVIELSAPEFHGPDADQYEVIDYQITRRLAQRPGSYVVLEYRRPVWRHKASSSLREVPAPAAVFAGSLADVSLLAGILVDKFCYHLPLYRQHQRLQDAGITLSRSTLTNYTQRAIELLRPIYDAQWRHILQSRVLAMDETPIKAGRKKPGQLQATWYWPIHGEDDELCFTWSTSRGSAHVEQQLAGFAGVLLSDGYAAYDRYAKSRPQVTRAQCWAHTRRYFERAKDQDPAAQEALTRIGALYRVEQQIREQGLEGEPKRDYRSRHAGPMAEAFFSWCHQQRQRMDLLNSDPLAKALVYAENHQAQLKVYLNDPEVPIDTNHLERALRVIPMGRKNWLFCWSEVGARHVGIIQSLLTTCRLHHVDPYTYLVDVLQRVALHPARDVEALTPRVWKDRFANNPLRSDLDHAHGH</sequence>
<accession>A0A059ZW19</accession>
<feature type="domain" description="Transposase IS66 central" evidence="2">
    <location>
        <begin position="175"/>
        <end position="455"/>
    </location>
</feature>
<reference evidence="5 8" key="1">
    <citation type="journal article" date="2009" name="J. Bacteriol.">
        <title>Draft genome sequence of the extremely acidophilic bacterium Acidithiobacillus caldus ATCC 51756 reveals metabolic versatility in the genus Acidithiobacillus.</title>
        <authorList>
            <person name="Valdes J."/>
            <person name="Quatrini R."/>
            <person name="Hallberg K."/>
            <person name="Dopson M."/>
            <person name="Valenzuela P.D."/>
            <person name="Holmes D.S."/>
        </authorList>
    </citation>
    <scope>NUCLEOTIDE SEQUENCE [LARGE SCALE GENOMIC DNA]</scope>
    <source>
        <strain evidence="5">ATCC 51756</strain>
        <strain evidence="8">ATCC 51756 / DSM 8584 / KU</strain>
    </source>
</reference>
<dbReference type="EMBL" id="CP005986">
    <property type="protein sequence ID" value="AIA54112.1"/>
    <property type="molecule type" value="Genomic_DNA"/>
</dbReference>
<evidence type="ECO:0000313" key="7">
    <source>
        <dbReference type="EMBL" id="AIA55481.1"/>
    </source>
</evidence>
<dbReference type="eggNOG" id="COG3436">
    <property type="taxonomic scope" value="Bacteria"/>
</dbReference>
<evidence type="ECO:0000313" key="6">
    <source>
        <dbReference type="EMBL" id="AIA55475.1"/>
    </source>
</evidence>
<evidence type="ECO:0000313" key="8">
    <source>
        <dbReference type="Proteomes" id="UP000005522"/>
    </source>
</evidence>
<dbReference type="Pfam" id="PF13007">
    <property type="entry name" value="LZ_Tnp_IS66"/>
    <property type="match status" value="1"/>
</dbReference>
<evidence type="ECO:0000256" key="1">
    <source>
        <dbReference type="SAM" id="MobiDB-lite"/>
    </source>
</evidence>
<name>A0A059ZW19_ACICK</name>
<dbReference type="PANTHER" id="PTHR33678">
    <property type="entry name" value="BLL1576 PROTEIN"/>
    <property type="match status" value="1"/>
</dbReference>
<dbReference type="Proteomes" id="UP000005522">
    <property type="component" value="Chromosome"/>
</dbReference>
<dbReference type="KEGG" id="acz:Acaty_c1611"/>
<feature type="domain" description="Transposase IS66 C-terminal" evidence="4">
    <location>
        <begin position="462"/>
        <end position="498"/>
    </location>
</feature>
<protein>
    <submittedName>
        <fullName evidence="5">Transposase</fullName>
    </submittedName>
</protein>
<dbReference type="EMBL" id="CP005986">
    <property type="protein sequence ID" value="AIA55475.1"/>
    <property type="molecule type" value="Genomic_DNA"/>
</dbReference>
<dbReference type="Pfam" id="PF13817">
    <property type="entry name" value="DDE_Tnp_IS66_C"/>
    <property type="match status" value="1"/>
</dbReference>
<dbReference type="EMBL" id="CP005986">
    <property type="protein sequence ID" value="AIA55481.1"/>
    <property type="molecule type" value="Genomic_DNA"/>
</dbReference>
<organism evidence="5 8">
    <name type="scientific">Acidithiobacillus caldus (strain ATCC 51756 / DSM 8584 / KU)</name>
    <dbReference type="NCBI Taxonomy" id="637389"/>
    <lineage>
        <taxon>Bacteria</taxon>
        <taxon>Pseudomonadati</taxon>
        <taxon>Pseudomonadota</taxon>
        <taxon>Acidithiobacillia</taxon>
        <taxon>Acidithiobacillales</taxon>
        <taxon>Acidithiobacillaceae</taxon>
        <taxon>Acidithiobacillus</taxon>
    </lineage>
</organism>
<dbReference type="NCBIfam" id="NF033517">
    <property type="entry name" value="transpos_IS66"/>
    <property type="match status" value="1"/>
</dbReference>
<reference evidence="5" key="2">
    <citation type="submission" date="2013-05" db="EMBL/GenBank/DDBJ databases">
        <title>Genomic Architecture and Gene Repertoire of the Mobilome of Extreme Acidophile Acidithiobacillus caldus.</title>
        <authorList>
            <person name="Acuna L.G."/>
            <person name="Covarrubias P.A."/>
            <person name="Cardenas J.P."/>
            <person name="Haristoy J.J."/>
            <person name="Flores R."/>
            <person name="Nunez H."/>
            <person name="Riadi G."/>
            <person name="Shmaryahu A."/>
            <person name="Valdes J."/>
            <person name="Dopson M."/>
            <person name="Rawlings D.E."/>
            <person name="Banfield J."/>
            <person name="Holmes D.S."/>
            <person name="Quatrini R."/>
        </authorList>
    </citation>
    <scope>NUCLEOTIDE SEQUENCE</scope>
    <source>
        <strain evidence="5">ATCC 51756</strain>
    </source>
</reference>
<evidence type="ECO:0000259" key="2">
    <source>
        <dbReference type="Pfam" id="PF03050"/>
    </source>
</evidence>
<evidence type="ECO:0000259" key="4">
    <source>
        <dbReference type="Pfam" id="PF13817"/>
    </source>
</evidence>
<evidence type="ECO:0000259" key="3">
    <source>
        <dbReference type="Pfam" id="PF13007"/>
    </source>
</evidence>
<dbReference type="PANTHER" id="PTHR33678:SF1">
    <property type="entry name" value="BLL1576 PROTEIN"/>
    <property type="match status" value="1"/>
</dbReference>
<feature type="domain" description="Transposase TnpC homeodomain" evidence="3">
    <location>
        <begin position="32"/>
        <end position="90"/>
    </location>
</feature>
<dbReference type="InterPro" id="IPR004291">
    <property type="entry name" value="Transposase_IS66_central"/>
</dbReference>
<evidence type="ECO:0000313" key="5">
    <source>
        <dbReference type="EMBL" id="AIA54112.1"/>
    </source>
</evidence>
<gene>
    <name evidence="5" type="ORF">Acaty_c0221</name>
    <name evidence="6" type="ORF">Acaty_c1611</name>
    <name evidence="7" type="ORF">Acaty_c1617</name>
</gene>
<dbReference type="InterPro" id="IPR024463">
    <property type="entry name" value="Transposase_TnpC_homeodom"/>
</dbReference>
<dbReference type="KEGG" id="acz:Acaty_c0221"/>
<dbReference type="RefSeq" id="WP_004870123.1">
    <property type="nucleotide sequence ID" value="NZ_CP005986.1"/>
</dbReference>
<dbReference type="Pfam" id="PF03050">
    <property type="entry name" value="DDE_Tnp_IS66"/>
    <property type="match status" value="1"/>
</dbReference>